<gene>
    <name evidence="3" type="ORF">FRACYDRAFT_232257</name>
</gene>
<sequence>MAASSECSPIAGNDDSNSNNNISPKSDEDVSAWQHGSFSDWTIKVIKSSEDESDENDGGGNDNDKYDQNSVEKDKNETTTYRVHRVYLASGPRRSEYFQTLFNLMLSSSCRTDDENDNNKDVTEKIITEESSSRMTKLILPESACRAFPRLLDYIYDGVFGFDEGLRRGDAENNTTNDNVTALNPRSLFQNNNTNDNDNSENEMQQYKLLQEAVALTFLADYLRVPKLIPKTKLLVRSLLNDSNIHVVCQEASLYGIEWIIEDCINIASQSPRDLLPMEETAASSSVFSSPAKETMELLSPERRIRLLQLSLSRSLKELGQFKRVPSKWKENIDDVVATHMPTLMMNNDGDDHRRRIGTYLLPTQGCGLPFPENKICPLFYFDREPSPRTLSSSPLPLPSQLRQPSALNTLGSSS</sequence>
<dbReference type="EMBL" id="KV784353">
    <property type="protein sequence ID" value="OEU22103.1"/>
    <property type="molecule type" value="Genomic_DNA"/>
</dbReference>
<dbReference type="SUPFAM" id="SSF54695">
    <property type="entry name" value="POZ domain"/>
    <property type="match status" value="1"/>
</dbReference>
<proteinExistence type="predicted"/>
<feature type="region of interest" description="Disordered" evidence="1">
    <location>
        <begin position="1"/>
        <end position="77"/>
    </location>
</feature>
<dbReference type="KEGG" id="fcy:FRACYDRAFT_232257"/>
<evidence type="ECO:0000256" key="1">
    <source>
        <dbReference type="SAM" id="MobiDB-lite"/>
    </source>
</evidence>
<dbReference type="InterPro" id="IPR011333">
    <property type="entry name" value="SKP1/BTB/POZ_sf"/>
</dbReference>
<accession>A0A1E7FWB9</accession>
<dbReference type="InterPro" id="IPR000210">
    <property type="entry name" value="BTB/POZ_dom"/>
</dbReference>
<feature type="compositionally biased region" description="Basic and acidic residues" evidence="1">
    <location>
        <begin position="62"/>
        <end position="77"/>
    </location>
</feature>
<feature type="domain" description="BTB" evidence="2">
    <location>
        <begin position="81"/>
        <end position="164"/>
    </location>
</feature>
<dbReference type="PROSITE" id="PS50097">
    <property type="entry name" value="BTB"/>
    <property type="match status" value="1"/>
</dbReference>
<feature type="compositionally biased region" description="Low complexity" evidence="1">
    <location>
        <begin position="390"/>
        <end position="406"/>
    </location>
</feature>
<dbReference type="InParanoid" id="A0A1E7FWB9"/>
<feature type="region of interest" description="Disordered" evidence="1">
    <location>
        <begin position="390"/>
        <end position="415"/>
    </location>
</feature>
<dbReference type="CDD" id="cd18186">
    <property type="entry name" value="BTB_POZ_ZBTB_KLHL-like"/>
    <property type="match status" value="1"/>
</dbReference>
<name>A0A1E7FWB9_9STRA</name>
<evidence type="ECO:0000259" key="2">
    <source>
        <dbReference type="PROSITE" id="PS50097"/>
    </source>
</evidence>
<organism evidence="3 4">
    <name type="scientific">Fragilariopsis cylindrus CCMP1102</name>
    <dbReference type="NCBI Taxonomy" id="635003"/>
    <lineage>
        <taxon>Eukaryota</taxon>
        <taxon>Sar</taxon>
        <taxon>Stramenopiles</taxon>
        <taxon>Ochrophyta</taxon>
        <taxon>Bacillariophyta</taxon>
        <taxon>Bacillariophyceae</taxon>
        <taxon>Bacillariophycidae</taxon>
        <taxon>Bacillariales</taxon>
        <taxon>Bacillariaceae</taxon>
        <taxon>Fragilariopsis</taxon>
    </lineage>
</organism>
<evidence type="ECO:0000313" key="3">
    <source>
        <dbReference type="EMBL" id="OEU22103.1"/>
    </source>
</evidence>
<dbReference type="OrthoDB" id="43674at2759"/>
<evidence type="ECO:0000313" key="4">
    <source>
        <dbReference type="Proteomes" id="UP000095751"/>
    </source>
</evidence>
<keyword evidence="4" id="KW-1185">Reference proteome</keyword>
<dbReference type="Gene3D" id="3.30.710.10">
    <property type="entry name" value="Potassium Channel Kv1.1, Chain A"/>
    <property type="match status" value="1"/>
</dbReference>
<reference evidence="3 4" key="1">
    <citation type="submission" date="2016-09" db="EMBL/GenBank/DDBJ databases">
        <title>Extensive genetic diversity and differential bi-allelic expression allows diatom success in the polar Southern Ocean.</title>
        <authorList>
            <consortium name="DOE Joint Genome Institute"/>
            <person name="Mock T."/>
            <person name="Otillar R.P."/>
            <person name="Strauss J."/>
            <person name="Dupont C."/>
            <person name="Frickenhaus S."/>
            <person name="Maumus F."/>
            <person name="Mcmullan M."/>
            <person name="Sanges R."/>
            <person name="Schmutz J."/>
            <person name="Toseland A."/>
            <person name="Valas R."/>
            <person name="Veluchamy A."/>
            <person name="Ward B.J."/>
            <person name="Allen A."/>
            <person name="Barry K."/>
            <person name="Falciatore A."/>
            <person name="Ferrante M."/>
            <person name="Fortunato A.E."/>
            <person name="Gloeckner G."/>
            <person name="Gruber A."/>
            <person name="Hipkin R."/>
            <person name="Janech M."/>
            <person name="Kroth P."/>
            <person name="Leese F."/>
            <person name="Lindquist E."/>
            <person name="Lyon B.R."/>
            <person name="Martin J."/>
            <person name="Mayer C."/>
            <person name="Parker M."/>
            <person name="Quesneville H."/>
            <person name="Raymond J."/>
            <person name="Uhlig C."/>
            <person name="Valentin K.U."/>
            <person name="Worden A.Z."/>
            <person name="Armbrust E.V."/>
            <person name="Bowler C."/>
            <person name="Green B."/>
            <person name="Moulton V."/>
            <person name="Van Oosterhout C."/>
            <person name="Grigoriev I."/>
        </authorList>
    </citation>
    <scope>NUCLEOTIDE SEQUENCE [LARGE SCALE GENOMIC DNA]</scope>
    <source>
        <strain evidence="3 4">CCMP1102</strain>
    </source>
</reference>
<protein>
    <recommendedName>
        <fullName evidence="2">BTB domain-containing protein</fullName>
    </recommendedName>
</protein>
<dbReference type="Proteomes" id="UP000095751">
    <property type="component" value="Unassembled WGS sequence"/>
</dbReference>
<dbReference type="AlphaFoldDB" id="A0A1E7FWB9"/>